<dbReference type="AlphaFoldDB" id="A0AAX2EGK4"/>
<evidence type="ECO:0000256" key="4">
    <source>
        <dbReference type="SAM" id="Phobius"/>
    </source>
</evidence>
<evidence type="ECO:0000256" key="3">
    <source>
        <dbReference type="SAM" id="MobiDB-lite"/>
    </source>
</evidence>
<feature type="compositionally biased region" description="Polar residues" evidence="3">
    <location>
        <begin position="49"/>
        <end position="80"/>
    </location>
</feature>
<feature type="region of interest" description="Disordered" evidence="3">
    <location>
        <begin position="46"/>
        <end position="80"/>
    </location>
</feature>
<evidence type="ECO:0000256" key="2">
    <source>
        <dbReference type="PIRSR" id="PIRSR605754-1"/>
    </source>
</evidence>
<evidence type="ECO:0000313" key="6">
    <source>
        <dbReference type="Proteomes" id="UP000199735"/>
    </source>
</evidence>
<organism evidence="5 6">
    <name type="scientific">Terribacillus saccharophilus</name>
    <dbReference type="NCBI Taxonomy" id="361277"/>
    <lineage>
        <taxon>Bacteria</taxon>
        <taxon>Bacillati</taxon>
        <taxon>Bacillota</taxon>
        <taxon>Bacilli</taxon>
        <taxon>Bacillales</taxon>
        <taxon>Bacillaceae</taxon>
        <taxon>Terribacillus</taxon>
    </lineage>
</organism>
<keyword evidence="1" id="KW-0378">Hydrolase</keyword>
<feature type="active site" description="Acyl-thioester intermediate" evidence="2">
    <location>
        <position position="194"/>
    </location>
</feature>
<dbReference type="EMBL" id="FOCD01000002">
    <property type="protein sequence ID" value="SEN45383.1"/>
    <property type="molecule type" value="Genomic_DNA"/>
</dbReference>
<feature type="region of interest" description="Disordered" evidence="3">
    <location>
        <begin position="109"/>
        <end position="128"/>
    </location>
</feature>
<keyword evidence="4" id="KW-1133">Transmembrane helix</keyword>
<dbReference type="RefSeq" id="WP_093880738.1">
    <property type="nucleotide sequence ID" value="NZ_FOCD01000002.1"/>
</dbReference>
<proteinExistence type="predicted"/>
<dbReference type="NCBIfam" id="TIGR01076">
    <property type="entry name" value="sortase_fam"/>
    <property type="match status" value="1"/>
</dbReference>
<dbReference type="InterPro" id="IPR005754">
    <property type="entry name" value="Sortase"/>
</dbReference>
<reference evidence="5 6" key="1">
    <citation type="submission" date="2016-10" db="EMBL/GenBank/DDBJ databases">
        <authorList>
            <person name="Varghese N."/>
            <person name="Submissions S."/>
        </authorList>
    </citation>
    <scope>NUCLEOTIDE SEQUENCE [LARGE SCALE GENOMIC DNA]</scope>
    <source>
        <strain evidence="5 6">DSM 21619</strain>
    </source>
</reference>
<dbReference type="InterPro" id="IPR023365">
    <property type="entry name" value="Sortase_dom-sf"/>
</dbReference>
<comment type="caution">
    <text evidence="5">The sequence shown here is derived from an EMBL/GenBank/DDBJ whole genome shotgun (WGS) entry which is preliminary data.</text>
</comment>
<feature type="active site" description="Proton donor/acceptor" evidence="2">
    <location>
        <position position="137"/>
    </location>
</feature>
<feature type="transmembrane region" description="Helical" evidence="4">
    <location>
        <begin position="7"/>
        <end position="25"/>
    </location>
</feature>
<dbReference type="InterPro" id="IPR041999">
    <property type="entry name" value="Sortase_D_1"/>
</dbReference>
<dbReference type="Gene3D" id="2.40.260.10">
    <property type="entry name" value="Sortase"/>
    <property type="match status" value="1"/>
</dbReference>
<dbReference type="CDD" id="cd05828">
    <property type="entry name" value="Sortase_D_1"/>
    <property type="match status" value="1"/>
</dbReference>
<keyword evidence="4" id="KW-0472">Membrane</keyword>
<accession>A0AAX2EGK4</accession>
<gene>
    <name evidence="5" type="ORF">SAMN04489762_2288</name>
</gene>
<dbReference type="GO" id="GO:0016787">
    <property type="term" value="F:hydrolase activity"/>
    <property type="evidence" value="ECO:0007669"/>
    <property type="project" value="UniProtKB-KW"/>
</dbReference>
<dbReference type="Pfam" id="PF04203">
    <property type="entry name" value="Sortase"/>
    <property type="match status" value="1"/>
</dbReference>
<protein>
    <submittedName>
        <fullName evidence="5">Sortase A</fullName>
    </submittedName>
</protein>
<name>A0AAX2EGK4_9BACI</name>
<sequence length="214" mass="23184">MLKFIGYTLLLVGAIVLVITGYQFYQSEAKSDNLLEEANAMLAEEKNNSNTSDTANAENNKPEDASQSDGQEVNNTNIVNRGTFEEGELVGILRIPAIELEVPISEGTAPQELKSGVGHETSSSLPGGGKQVFLAGHNDSTFRRAGELKNGDELIIETSQGSFSYTMYAHDIVHESRTDVITPGDSESLVLMTCYPFTGIGSPTERYLIYAKPN</sequence>
<keyword evidence="4" id="KW-0812">Transmembrane</keyword>
<dbReference type="SUPFAM" id="SSF63817">
    <property type="entry name" value="Sortase"/>
    <property type="match status" value="1"/>
</dbReference>
<dbReference type="Proteomes" id="UP000199735">
    <property type="component" value="Unassembled WGS sequence"/>
</dbReference>
<evidence type="ECO:0000313" key="5">
    <source>
        <dbReference type="EMBL" id="SEN45383.1"/>
    </source>
</evidence>
<evidence type="ECO:0000256" key="1">
    <source>
        <dbReference type="ARBA" id="ARBA00022801"/>
    </source>
</evidence>